<reference evidence="6" key="1">
    <citation type="submission" date="2023-10" db="EMBL/GenBank/DDBJ databases">
        <authorList>
            <person name="Chen Y."/>
            <person name="Shah S."/>
            <person name="Dougan E. K."/>
            <person name="Thang M."/>
            <person name="Chan C."/>
        </authorList>
    </citation>
    <scope>NUCLEOTIDE SEQUENCE [LARGE SCALE GENOMIC DNA]</scope>
</reference>
<dbReference type="Pfam" id="PF14821">
    <property type="entry name" value="Thr_synth_N"/>
    <property type="match status" value="1"/>
</dbReference>
<dbReference type="EMBL" id="CAUYUJ010021448">
    <property type="protein sequence ID" value="CAK0904694.1"/>
    <property type="molecule type" value="Genomic_DNA"/>
</dbReference>
<keyword evidence="3" id="KW-0663">Pyridoxal phosphate</keyword>
<comment type="cofactor">
    <cofactor evidence="1">
        <name>pyridoxal 5'-phosphate</name>
        <dbReference type="ChEBI" id="CHEBI:597326"/>
    </cofactor>
</comment>
<name>A0ABN9Y0Z4_9DINO</name>
<evidence type="ECO:0000256" key="1">
    <source>
        <dbReference type="ARBA" id="ARBA00001933"/>
    </source>
</evidence>
<sequence length="651" mass="69445">DAISQGYAPDGGLFVPERLPQIGAADLQRWRGLSFEAMIGGAGKAHRCSRGPATWFSPQPLAADSKWSGRPCELAMKEAGRLGDFWDVQPAEPQQYVPAYLSAALPPITGEMVAKGNPLRAAVVLGDTSNLYEHLSRSKLASRAEELQFPSQILSVGINQYYGFRFVSMQGGTIMMGFVAGEGGARGGRCAGGAPRFRSPPVVGDELPAAELAEVARGCYADFACGDVVPLVRAAGSEGLASPAPALLLEVGDLLVAELFHGPTFCFKDLGQQPLVRLLARFAEKRGLRRTMLVSTTGDTGPAAMRAVSDAGSSSLGIVVFYPDGQISELQRRQMSTAADGCRARVAPFEGGGDDMDLPLKRLGADRAFAEEHGLCGINSYNLGRPVAQTVFYFWTYFRALDERGLATGAEIDIALPSGALGNLAAGFMSKLMGLPVRKLIAGVNSNDITHRTISSGDFSRSERMEKTLSDAINIQVPYNMERILYYLTGEDAAQTAAWYAEIERTGSLALPEPWLARLRETFASSRVDDAAMCAALRRGLQAHGYLCDPHTAVGLAAAWAALGPAGSAVPMVVLATAAPCKFQAAITEAVGAEAWAAFERSERFPEAARRLMSLPERLEPKLARQGPLEASQAAWEAQVRAMIGQASARL</sequence>
<dbReference type="Gene3D" id="3.90.1380.10">
    <property type="entry name" value="Threonine synthase, N-terminal domain"/>
    <property type="match status" value="1"/>
</dbReference>
<dbReference type="Pfam" id="PF24857">
    <property type="entry name" value="THR4_C"/>
    <property type="match status" value="1"/>
</dbReference>
<dbReference type="SUPFAM" id="SSF53686">
    <property type="entry name" value="Tryptophan synthase beta subunit-like PLP-dependent enzymes"/>
    <property type="match status" value="2"/>
</dbReference>
<evidence type="ECO:0000313" key="6">
    <source>
        <dbReference type="EMBL" id="CAK0904694.1"/>
    </source>
</evidence>
<gene>
    <name evidence="6" type="ORF">PCOR1329_LOCUS80643</name>
</gene>
<protein>
    <recommendedName>
        <fullName evidence="5">Threonine synthase N-terminal domain-containing protein</fullName>
    </recommendedName>
</protein>
<dbReference type="Gene3D" id="3.40.50.1100">
    <property type="match status" value="2"/>
</dbReference>
<dbReference type="PANTHER" id="PTHR42690:SF1">
    <property type="entry name" value="THREONINE SYNTHASE-LIKE 2"/>
    <property type="match status" value="1"/>
</dbReference>
<feature type="domain" description="Threonine synthase N-terminal" evidence="5">
    <location>
        <begin position="1"/>
        <end position="37"/>
    </location>
</feature>
<dbReference type="NCBIfam" id="TIGR00260">
    <property type="entry name" value="thrC"/>
    <property type="match status" value="1"/>
</dbReference>
<dbReference type="Proteomes" id="UP001189429">
    <property type="component" value="Unassembled WGS sequence"/>
</dbReference>
<proteinExistence type="inferred from homology"/>
<dbReference type="InterPro" id="IPR051166">
    <property type="entry name" value="Threonine_Synthase"/>
</dbReference>
<feature type="non-terminal residue" evidence="6">
    <location>
        <position position="1"/>
    </location>
</feature>
<comment type="similarity">
    <text evidence="2">Belongs to the threonine synthase family.</text>
</comment>
<evidence type="ECO:0000313" key="7">
    <source>
        <dbReference type="Proteomes" id="UP001189429"/>
    </source>
</evidence>
<evidence type="ECO:0000256" key="3">
    <source>
        <dbReference type="ARBA" id="ARBA00022898"/>
    </source>
</evidence>
<comment type="caution">
    <text evidence="6">The sequence shown here is derived from an EMBL/GenBank/DDBJ whole genome shotgun (WGS) entry which is preliminary data.</text>
</comment>
<dbReference type="InterPro" id="IPR036052">
    <property type="entry name" value="TrpB-like_PALP_sf"/>
</dbReference>
<organism evidence="6 7">
    <name type="scientific">Prorocentrum cordatum</name>
    <dbReference type="NCBI Taxonomy" id="2364126"/>
    <lineage>
        <taxon>Eukaryota</taxon>
        <taxon>Sar</taxon>
        <taxon>Alveolata</taxon>
        <taxon>Dinophyceae</taxon>
        <taxon>Prorocentrales</taxon>
        <taxon>Prorocentraceae</taxon>
        <taxon>Prorocentrum</taxon>
    </lineage>
</organism>
<keyword evidence="7" id="KW-1185">Reference proteome</keyword>
<accession>A0ABN9Y0Z4</accession>
<evidence type="ECO:0000259" key="5">
    <source>
        <dbReference type="Pfam" id="PF14821"/>
    </source>
</evidence>
<evidence type="ECO:0000256" key="2">
    <source>
        <dbReference type="ARBA" id="ARBA00005517"/>
    </source>
</evidence>
<dbReference type="InterPro" id="IPR004450">
    <property type="entry name" value="Thr_synthase-like"/>
</dbReference>
<evidence type="ECO:0000256" key="4">
    <source>
        <dbReference type="ARBA" id="ARBA00023239"/>
    </source>
</evidence>
<dbReference type="InterPro" id="IPR037158">
    <property type="entry name" value="Thr_synth_N_sf"/>
</dbReference>
<dbReference type="InterPro" id="IPR029144">
    <property type="entry name" value="Thr_synth_N"/>
</dbReference>
<dbReference type="PANTHER" id="PTHR42690">
    <property type="entry name" value="THREONINE SYNTHASE FAMILY MEMBER"/>
    <property type="match status" value="1"/>
</dbReference>
<keyword evidence="4" id="KW-0456">Lyase</keyword>